<dbReference type="AlphaFoldDB" id="A0A392VWI2"/>
<feature type="non-terminal residue" evidence="2">
    <location>
        <position position="46"/>
    </location>
</feature>
<accession>A0A392VWI2</accession>
<dbReference type="EMBL" id="LXQA011254786">
    <property type="protein sequence ID" value="MCI90810.1"/>
    <property type="molecule type" value="Genomic_DNA"/>
</dbReference>
<comment type="caution">
    <text evidence="2">The sequence shown here is derived from an EMBL/GenBank/DDBJ whole genome shotgun (WGS) entry which is preliminary data.</text>
</comment>
<feature type="domain" description="Retrotransposon gag" evidence="1">
    <location>
        <begin position="2"/>
        <end position="44"/>
    </location>
</feature>
<reference evidence="2 3" key="1">
    <citation type="journal article" date="2018" name="Front. Plant Sci.">
        <title>Red Clover (Trifolium pratense) and Zigzag Clover (T. medium) - A Picture of Genomic Similarities and Differences.</title>
        <authorList>
            <person name="Dluhosova J."/>
            <person name="Istvanek J."/>
            <person name="Nedelnik J."/>
            <person name="Repkova J."/>
        </authorList>
    </citation>
    <scope>NUCLEOTIDE SEQUENCE [LARGE SCALE GENOMIC DNA]</scope>
    <source>
        <strain evidence="3">cv. 10/8</strain>
        <tissue evidence="2">Leaf</tissue>
    </source>
</reference>
<dbReference type="InterPro" id="IPR005162">
    <property type="entry name" value="Retrotrans_gag_dom"/>
</dbReference>
<proteinExistence type="predicted"/>
<dbReference type="Pfam" id="PF03732">
    <property type="entry name" value="Retrotrans_gag"/>
    <property type="match status" value="1"/>
</dbReference>
<evidence type="ECO:0000313" key="2">
    <source>
        <dbReference type="EMBL" id="MCI90810.1"/>
    </source>
</evidence>
<evidence type="ECO:0000259" key="1">
    <source>
        <dbReference type="Pfam" id="PF03732"/>
    </source>
</evidence>
<dbReference type="Proteomes" id="UP000265520">
    <property type="component" value="Unassembled WGS sequence"/>
</dbReference>
<protein>
    <recommendedName>
        <fullName evidence="1">Retrotransposon gag domain-containing protein</fullName>
    </recommendedName>
</protein>
<sequence length="46" mass="5719">MLREEDNHWWKNANQRLGVGGVLITWERFKREFLIKYFPADVRNRK</sequence>
<evidence type="ECO:0000313" key="3">
    <source>
        <dbReference type="Proteomes" id="UP000265520"/>
    </source>
</evidence>
<name>A0A392VWI2_9FABA</name>
<keyword evidence="3" id="KW-1185">Reference proteome</keyword>
<organism evidence="2 3">
    <name type="scientific">Trifolium medium</name>
    <dbReference type="NCBI Taxonomy" id="97028"/>
    <lineage>
        <taxon>Eukaryota</taxon>
        <taxon>Viridiplantae</taxon>
        <taxon>Streptophyta</taxon>
        <taxon>Embryophyta</taxon>
        <taxon>Tracheophyta</taxon>
        <taxon>Spermatophyta</taxon>
        <taxon>Magnoliopsida</taxon>
        <taxon>eudicotyledons</taxon>
        <taxon>Gunneridae</taxon>
        <taxon>Pentapetalae</taxon>
        <taxon>rosids</taxon>
        <taxon>fabids</taxon>
        <taxon>Fabales</taxon>
        <taxon>Fabaceae</taxon>
        <taxon>Papilionoideae</taxon>
        <taxon>50 kb inversion clade</taxon>
        <taxon>NPAAA clade</taxon>
        <taxon>Hologalegina</taxon>
        <taxon>IRL clade</taxon>
        <taxon>Trifolieae</taxon>
        <taxon>Trifolium</taxon>
    </lineage>
</organism>